<evidence type="ECO:0000256" key="7">
    <source>
        <dbReference type="SAM" id="MobiDB-lite"/>
    </source>
</evidence>
<feature type="region of interest" description="Disordered" evidence="7">
    <location>
        <begin position="316"/>
        <end position="341"/>
    </location>
</feature>
<dbReference type="GO" id="GO:0006508">
    <property type="term" value="P:proteolysis"/>
    <property type="evidence" value="ECO:0007669"/>
    <property type="project" value="UniProtKB-KW"/>
</dbReference>
<dbReference type="Pfam" id="PF07998">
    <property type="entry name" value="Peptidase_M54"/>
    <property type="match status" value="1"/>
</dbReference>
<evidence type="ECO:0000256" key="5">
    <source>
        <dbReference type="ARBA" id="ARBA00022833"/>
    </source>
</evidence>
<dbReference type="Gene3D" id="3.40.390.10">
    <property type="entry name" value="Collagenase (Catalytic Domain)"/>
    <property type="match status" value="1"/>
</dbReference>
<keyword evidence="3" id="KW-0479">Metal-binding</keyword>
<dbReference type="InterPro" id="IPR024079">
    <property type="entry name" value="MetalloPept_cat_dom_sf"/>
</dbReference>
<evidence type="ECO:0000256" key="6">
    <source>
        <dbReference type="ARBA" id="ARBA00023049"/>
    </source>
</evidence>
<feature type="compositionally biased region" description="Low complexity" evidence="7">
    <location>
        <begin position="317"/>
        <end position="331"/>
    </location>
</feature>
<dbReference type="PANTHER" id="PTHR15910:SF1">
    <property type="entry name" value="ARCHAEMETZINCIN-2"/>
    <property type="match status" value="1"/>
</dbReference>
<keyword evidence="9" id="KW-1185">Reference proteome</keyword>
<accession>A0AAD1XK59</accession>
<evidence type="ECO:0000256" key="2">
    <source>
        <dbReference type="ARBA" id="ARBA00022670"/>
    </source>
</evidence>
<keyword evidence="6" id="KW-0482">Metalloprotease</keyword>
<dbReference type="CDD" id="cd11375">
    <property type="entry name" value="Peptidase_M54"/>
    <property type="match status" value="1"/>
</dbReference>
<reference evidence="8" key="1">
    <citation type="submission" date="2023-07" db="EMBL/GenBank/DDBJ databases">
        <authorList>
            <consortium name="AG Swart"/>
            <person name="Singh M."/>
            <person name="Singh A."/>
            <person name="Seah K."/>
            <person name="Emmerich C."/>
        </authorList>
    </citation>
    <scope>NUCLEOTIDE SEQUENCE</scope>
    <source>
        <strain evidence="8">DP1</strain>
    </source>
</reference>
<dbReference type="Proteomes" id="UP001295684">
    <property type="component" value="Unassembled WGS sequence"/>
</dbReference>
<dbReference type="AlphaFoldDB" id="A0AAD1XK59"/>
<feature type="compositionally biased region" description="Basic residues" evidence="7">
    <location>
        <begin position="332"/>
        <end position="341"/>
    </location>
</feature>
<dbReference type="InterPro" id="IPR012962">
    <property type="entry name" value="Pept_M54_archaemetzincn"/>
</dbReference>
<sequence length="341" mass="39241">MKKTTDDLDGNKDLADPRAKAVFSQEFIEGRFDRMRILNSGEWIPCMENKPQSYPAYLKSNPNKLFETRKTIYILGLDESISMGFLENCRKYCEAFYFGLPVKILDNIDVKELNVKSRGKSDSIQYSAKQILTKAKRKIPKDAYAMICVLNKDIYSREDWNFVFGYASLRARIGVFSFARYDPSFFNDDHGMTSEEVEDTVQFRGIKVMCHEIGHMFGLKHCTYYRCIMNGSMSSEEALLKPCYLCPICLKKLYFVVQCDILSRYQALNEACEISQLFEETSKWYSEAIDYLQDQYTAEGVETIITPKYPIPRGSKHVSSSKPSAKPSAKATCKKVVKQLR</sequence>
<keyword evidence="4" id="KW-0378">Hydrolase</keyword>
<dbReference type="PANTHER" id="PTHR15910">
    <property type="entry name" value="ARCHAEMETZINCIN"/>
    <property type="match status" value="1"/>
</dbReference>
<gene>
    <name evidence="8" type="ORF">ECRASSUSDP1_LOCUS15603</name>
</gene>
<evidence type="ECO:0000256" key="3">
    <source>
        <dbReference type="ARBA" id="ARBA00022723"/>
    </source>
</evidence>
<dbReference type="EMBL" id="CAMPGE010015639">
    <property type="protein sequence ID" value="CAI2374251.1"/>
    <property type="molecule type" value="Genomic_DNA"/>
</dbReference>
<evidence type="ECO:0000256" key="4">
    <source>
        <dbReference type="ARBA" id="ARBA00022801"/>
    </source>
</evidence>
<comment type="cofactor">
    <cofactor evidence="1">
        <name>Zn(2+)</name>
        <dbReference type="ChEBI" id="CHEBI:29105"/>
    </cofactor>
</comment>
<keyword evidence="5" id="KW-0862">Zinc</keyword>
<evidence type="ECO:0008006" key="10">
    <source>
        <dbReference type="Google" id="ProtNLM"/>
    </source>
</evidence>
<evidence type="ECO:0000256" key="1">
    <source>
        <dbReference type="ARBA" id="ARBA00001947"/>
    </source>
</evidence>
<dbReference type="GO" id="GO:0008237">
    <property type="term" value="F:metallopeptidase activity"/>
    <property type="evidence" value="ECO:0007669"/>
    <property type="project" value="UniProtKB-KW"/>
</dbReference>
<keyword evidence="2" id="KW-0645">Protease</keyword>
<proteinExistence type="predicted"/>
<protein>
    <recommendedName>
        <fullName evidence="10">Archaemetzincin-2</fullName>
    </recommendedName>
</protein>
<organism evidence="8 9">
    <name type="scientific">Euplotes crassus</name>
    <dbReference type="NCBI Taxonomy" id="5936"/>
    <lineage>
        <taxon>Eukaryota</taxon>
        <taxon>Sar</taxon>
        <taxon>Alveolata</taxon>
        <taxon>Ciliophora</taxon>
        <taxon>Intramacronucleata</taxon>
        <taxon>Spirotrichea</taxon>
        <taxon>Hypotrichia</taxon>
        <taxon>Euplotida</taxon>
        <taxon>Euplotidae</taxon>
        <taxon>Moneuplotes</taxon>
    </lineage>
</organism>
<comment type="caution">
    <text evidence="8">The sequence shown here is derived from an EMBL/GenBank/DDBJ whole genome shotgun (WGS) entry which is preliminary data.</text>
</comment>
<evidence type="ECO:0000313" key="9">
    <source>
        <dbReference type="Proteomes" id="UP001295684"/>
    </source>
</evidence>
<dbReference type="SUPFAM" id="SSF55486">
    <property type="entry name" value="Metalloproteases ('zincins'), catalytic domain"/>
    <property type="match status" value="1"/>
</dbReference>
<evidence type="ECO:0000313" key="8">
    <source>
        <dbReference type="EMBL" id="CAI2374251.1"/>
    </source>
</evidence>
<name>A0AAD1XK59_EUPCR</name>
<dbReference type="GO" id="GO:0046872">
    <property type="term" value="F:metal ion binding"/>
    <property type="evidence" value="ECO:0007669"/>
    <property type="project" value="UniProtKB-KW"/>
</dbReference>